<protein>
    <submittedName>
        <fullName evidence="2">Uncharacterized protein</fullName>
    </submittedName>
</protein>
<name>A0A644W3U7_9ZZZZ</name>
<evidence type="ECO:0000256" key="1">
    <source>
        <dbReference type="SAM" id="MobiDB-lite"/>
    </source>
</evidence>
<comment type="caution">
    <text evidence="2">The sequence shown here is derived from an EMBL/GenBank/DDBJ whole genome shotgun (WGS) entry which is preliminary data.</text>
</comment>
<dbReference type="AlphaFoldDB" id="A0A644W3U7"/>
<evidence type="ECO:0000313" key="2">
    <source>
        <dbReference type="EMBL" id="MPL98196.1"/>
    </source>
</evidence>
<dbReference type="EMBL" id="VSSQ01000595">
    <property type="protein sequence ID" value="MPL98196.1"/>
    <property type="molecule type" value="Genomic_DNA"/>
</dbReference>
<feature type="compositionally biased region" description="Basic and acidic residues" evidence="1">
    <location>
        <begin position="41"/>
        <end position="50"/>
    </location>
</feature>
<gene>
    <name evidence="2" type="ORF">SDC9_44396</name>
</gene>
<sequence length="127" mass="12944">MVRCPEESHSLLPGQAVGAAGQGLFHDPVPGPLPGRGAPSEAKEEGRVEAVHQGIHHRPEKALLPGKGKGKEGVGPAEVVLKGPKGRRQLHLLGDQEEPRLPEQPSNGGPSGEDGDGGGEGKGKGDG</sequence>
<feature type="region of interest" description="Disordered" evidence="1">
    <location>
        <begin position="1"/>
        <end position="127"/>
    </location>
</feature>
<accession>A0A644W3U7</accession>
<proteinExistence type="predicted"/>
<reference evidence="2" key="1">
    <citation type="submission" date="2019-08" db="EMBL/GenBank/DDBJ databases">
        <authorList>
            <person name="Kucharzyk K."/>
            <person name="Murdoch R.W."/>
            <person name="Higgins S."/>
            <person name="Loffler F."/>
        </authorList>
    </citation>
    <scope>NUCLEOTIDE SEQUENCE</scope>
</reference>
<organism evidence="2">
    <name type="scientific">bioreactor metagenome</name>
    <dbReference type="NCBI Taxonomy" id="1076179"/>
    <lineage>
        <taxon>unclassified sequences</taxon>
        <taxon>metagenomes</taxon>
        <taxon>ecological metagenomes</taxon>
    </lineage>
</organism>